<dbReference type="InterPro" id="IPR035994">
    <property type="entry name" value="Nucleoside_phosphorylase_sf"/>
</dbReference>
<dbReference type="Gene3D" id="3.40.50.1580">
    <property type="entry name" value="Nucleoside phosphorylase domain"/>
    <property type="match status" value="1"/>
</dbReference>
<feature type="domain" description="Nucleoside phosphorylase" evidence="1">
    <location>
        <begin position="29"/>
        <end position="219"/>
    </location>
</feature>
<dbReference type="RefSeq" id="WP_133682197.1">
    <property type="nucleotide sequence ID" value="NZ_SNZP01000011.1"/>
</dbReference>
<dbReference type="Proteomes" id="UP000295611">
    <property type="component" value="Unassembled WGS sequence"/>
</dbReference>
<dbReference type="SUPFAM" id="SSF53167">
    <property type="entry name" value="Purine and uridine phosphorylases"/>
    <property type="match status" value="1"/>
</dbReference>
<dbReference type="OrthoDB" id="5296640at2"/>
<reference evidence="2 3" key="1">
    <citation type="submission" date="2019-03" db="EMBL/GenBank/DDBJ databases">
        <title>Genomic Encyclopedia of Type Strains, Phase III (KMG-III): the genomes of soil and plant-associated and newly described type strains.</title>
        <authorList>
            <person name="Whitman W."/>
        </authorList>
    </citation>
    <scope>NUCLEOTIDE SEQUENCE [LARGE SCALE GENOMIC DNA]</scope>
    <source>
        <strain evidence="2 3">CECT 8976</strain>
    </source>
</reference>
<organism evidence="2 3">
    <name type="scientific">Paludibacterium purpuratum</name>
    <dbReference type="NCBI Taxonomy" id="1144873"/>
    <lineage>
        <taxon>Bacteria</taxon>
        <taxon>Pseudomonadati</taxon>
        <taxon>Pseudomonadota</taxon>
        <taxon>Betaproteobacteria</taxon>
        <taxon>Neisseriales</taxon>
        <taxon>Chromobacteriaceae</taxon>
        <taxon>Paludibacterium</taxon>
    </lineage>
</organism>
<name>A0A4R7B2V5_9NEIS</name>
<comment type="caution">
    <text evidence="2">The sequence shown here is derived from an EMBL/GenBank/DDBJ whole genome shotgun (WGS) entry which is preliminary data.</text>
</comment>
<keyword evidence="3" id="KW-1185">Reference proteome</keyword>
<evidence type="ECO:0000259" key="1">
    <source>
        <dbReference type="Pfam" id="PF01048"/>
    </source>
</evidence>
<proteinExistence type="predicted"/>
<protein>
    <submittedName>
        <fullName evidence="2">Uridine phosphorylase</fullName>
    </submittedName>
</protein>
<dbReference type="GO" id="GO:0005829">
    <property type="term" value="C:cytosol"/>
    <property type="evidence" value="ECO:0007669"/>
    <property type="project" value="TreeGrafter"/>
</dbReference>
<gene>
    <name evidence="2" type="ORF">DFP86_11177</name>
</gene>
<evidence type="ECO:0000313" key="2">
    <source>
        <dbReference type="EMBL" id="TDR76494.1"/>
    </source>
</evidence>
<sequence>MDHLDLATFRPHHFDACREDFAGNGDIGRYVIIPGSNGRAGEIADRYFHNVTVKPSPRGHHLYLGEMVRDGRTIQMAAIATGMGAPSVDLILSELIFLGARRFLRIGTAGGMQPDVRVGDVVFATAAVRDESTSGNYVPPCFPAVADLEMALAARQLAAGRDHAVKFGIVHSKDSLYAREFLCGPMADEHRAFMAKLRAYGVVASEMEASHLFVLSQVYARQMGQAIRSGCVLGVIGDDSPFADSALCTQAIERAVDFGVELVGRLALSEMP</sequence>
<dbReference type="InterPro" id="IPR000845">
    <property type="entry name" value="Nucleoside_phosphorylase_d"/>
</dbReference>
<dbReference type="PANTHER" id="PTHR43691:SF2">
    <property type="entry name" value="PURINE NUCLEOSIDE PHOSPHORYLASE DEOD-TYPE"/>
    <property type="match status" value="1"/>
</dbReference>
<accession>A0A4R7B2V5</accession>
<dbReference type="GO" id="GO:0004731">
    <property type="term" value="F:purine-nucleoside phosphorylase activity"/>
    <property type="evidence" value="ECO:0007669"/>
    <property type="project" value="TreeGrafter"/>
</dbReference>
<dbReference type="Pfam" id="PF01048">
    <property type="entry name" value="PNP_UDP_1"/>
    <property type="match status" value="1"/>
</dbReference>
<evidence type="ECO:0000313" key="3">
    <source>
        <dbReference type="Proteomes" id="UP000295611"/>
    </source>
</evidence>
<dbReference type="GO" id="GO:0006152">
    <property type="term" value="P:purine nucleoside catabolic process"/>
    <property type="evidence" value="ECO:0007669"/>
    <property type="project" value="TreeGrafter"/>
</dbReference>
<dbReference type="EMBL" id="SNZP01000011">
    <property type="protein sequence ID" value="TDR76494.1"/>
    <property type="molecule type" value="Genomic_DNA"/>
</dbReference>
<dbReference type="PANTHER" id="PTHR43691">
    <property type="entry name" value="URIDINE PHOSPHORYLASE"/>
    <property type="match status" value="1"/>
</dbReference>
<dbReference type="AlphaFoldDB" id="A0A4R7B2V5"/>